<dbReference type="EMBL" id="CADIKL010000006">
    <property type="protein sequence ID" value="CAB3783145.1"/>
    <property type="molecule type" value="Genomic_DNA"/>
</dbReference>
<gene>
    <name evidence="2" type="ORF">LMG28688_01588</name>
</gene>
<feature type="transmembrane region" description="Helical" evidence="1">
    <location>
        <begin position="80"/>
        <end position="106"/>
    </location>
</feature>
<evidence type="ECO:0008006" key="4">
    <source>
        <dbReference type="Google" id="ProtNLM"/>
    </source>
</evidence>
<proteinExistence type="predicted"/>
<keyword evidence="3" id="KW-1185">Reference proteome</keyword>
<name>A0A6J5FR20_9BURK</name>
<evidence type="ECO:0000313" key="3">
    <source>
        <dbReference type="Proteomes" id="UP000494119"/>
    </source>
</evidence>
<dbReference type="AlphaFoldDB" id="A0A6J5FR20"/>
<evidence type="ECO:0000256" key="1">
    <source>
        <dbReference type="SAM" id="Phobius"/>
    </source>
</evidence>
<feature type="transmembrane region" description="Helical" evidence="1">
    <location>
        <begin position="5"/>
        <end position="24"/>
    </location>
</feature>
<feature type="transmembrane region" description="Helical" evidence="1">
    <location>
        <begin position="36"/>
        <end position="59"/>
    </location>
</feature>
<keyword evidence="1" id="KW-0472">Membrane</keyword>
<dbReference type="RefSeq" id="WP_175194552.1">
    <property type="nucleotide sequence ID" value="NZ_CADIKL010000006.1"/>
</dbReference>
<keyword evidence="1" id="KW-0812">Transmembrane</keyword>
<dbReference type="Proteomes" id="UP000494119">
    <property type="component" value="Unassembled WGS sequence"/>
</dbReference>
<protein>
    <recommendedName>
        <fullName evidence="4">Transmembrane protein</fullName>
    </recommendedName>
</protein>
<organism evidence="2 3">
    <name type="scientific">Paraburkholderia caffeinitolerans</name>
    <dbReference type="NCBI Taxonomy" id="1723730"/>
    <lineage>
        <taxon>Bacteria</taxon>
        <taxon>Pseudomonadati</taxon>
        <taxon>Pseudomonadota</taxon>
        <taxon>Betaproteobacteria</taxon>
        <taxon>Burkholderiales</taxon>
        <taxon>Burkholderiaceae</taxon>
        <taxon>Paraburkholderia</taxon>
    </lineage>
</organism>
<accession>A0A6J5FR20</accession>
<sequence>MKSQLFSGLLAPLAEIVLGWYWLAGGHDVAGRLLTFYWWLTVAVLFGFSFLVVIVRMVLDRAWPTLAPSSRASRLWMRSLFFARVIAQVAIGCTTLAVLSLSAWLFCRLALLIAFDGETKGAET</sequence>
<evidence type="ECO:0000313" key="2">
    <source>
        <dbReference type="EMBL" id="CAB3783145.1"/>
    </source>
</evidence>
<reference evidence="2 3" key="1">
    <citation type="submission" date="2020-04" db="EMBL/GenBank/DDBJ databases">
        <authorList>
            <person name="De Canck E."/>
        </authorList>
    </citation>
    <scope>NUCLEOTIDE SEQUENCE [LARGE SCALE GENOMIC DNA]</scope>
    <source>
        <strain evidence="2 3">LMG 28688</strain>
    </source>
</reference>
<keyword evidence="1" id="KW-1133">Transmembrane helix</keyword>